<evidence type="ECO:0000256" key="1">
    <source>
        <dbReference type="ARBA" id="ARBA00004141"/>
    </source>
</evidence>
<dbReference type="STRING" id="1770053.SAMN05216551_11240"/>
<dbReference type="PANTHER" id="PTHR11706">
    <property type="entry name" value="SOLUTE CARRIER PROTEIN FAMILY 11 MEMBER"/>
    <property type="match status" value="1"/>
</dbReference>
<feature type="transmembrane region" description="Helical" evidence="7">
    <location>
        <begin position="21"/>
        <end position="38"/>
    </location>
</feature>
<dbReference type="NCBIfam" id="TIGR01197">
    <property type="entry name" value="nramp"/>
    <property type="match status" value="1"/>
</dbReference>
<feature type="transmembrane region" description="Helical" evidence="7">
    <location>
        <begin position="341"/>
        <end position="359"/>
    </location>
</feature>
<comment type="subcellular location">
    <subcellularLocation>
        <location evidence="1">Membrane</location>
        <topology evidence="1">Multi-pass membrane protein</topology>
    </subcellularLocation>
</comment>
<dbReference type="GO" id="GO:0015086">
    <property type="term" value="F:cadmium ion transmembrane transporter activity"/>
    <property type="evidence" value="ECO:0007669"/>
    <property type="project" value="TreeGrafter"/>
</dbReference>
<feature type="transmembrane region" description="Helical" evidence="7">
    <location>
        <begin position="402"/>
        <end position="424"/>
    </location>
</feature>
<name>A0A1H2PUK6_9BURK</name>
<dbReference type="GO" id="GO:0015293">
    <property type="term" value="F:symporter activity"/>
    <property type="evidence" value="ECO:0007669"/>
    <property type="project" value="UniProtKB-KW"/>
</dbReference>
<feature type="transmembrane region" description="Helical" evidence="7">
    <location>
        <begin position="298"/>
        <end position="321"/>
    </location>
</feature>
<accession>A0A1H2PUK6</accession>
<feature type="transmembrane region" description="Helical" evidence="7">
    <location>
        <begin position="371"/>
        <end position="390"/>
    </location>
</feature>
<dbReference type="GO" id="GO:0005384">
    <property type="term" value="F:manganese ion transmembrane transporter activity"/>
    <property type="evidence" value="ECO:0007669"/>
    <property type="project" value="TreeGrafter"/>
</dbReference>
<evidence type="ECO:0000313" key="9">
    <source>
        <dbReference type="Proteomes" id="UP000243719"/>
    </source>
</evidence>
<keyword evidence="4" id="KW-0769">Symport</keyword>
<gene>
    <name evidence="8" type="ORF">SAMN05216551_11240</name>
</gene>
<dbReference type="GO" id="GO:0034755">
    <property type="term" value="P:iron ion transmembrane transport"/>
    <property type="evidence" value="ECO:0007669"/>
    <property type="project" value="TreeGrafter"/>
</dbReference>
<dbReference type="Pfam" id="PF01566">
    <property type="entry name" value="Nramp"/>
    <property type="match status" value="1"/>
</dbReference>
<dbReference type="RefSeq" id="WP_091911539.1">
    <property type="nucleotide sequence ID" value="NZ_FNLO01000012.1"/>
</dbReference>
<dbReference type="NCBIfam" id="NF001923">
    <property type="entry name" value="PRK00701.1"/>
    <property type="match status" value="1"/>
</dbReference>
<feature type="transmembrane region" description="Helical" evidence="7">
    <location>
        <begin position="101"/>
        <end position="119"/>
    </location>
</feature>
<evidence type="ECO:0000256" key="3">
    <source>
        <dbReference type="ARBA" id="ARBA00022692"/>
    </source>
</evidence>
<dbReference type="PANTHER" id="PTHR11706:SF33">
    <property type="entry name" value="NATURAL RESISTANCE-ASSOCIATED MACROPHAGE PROTEIN 2"/>
    <property type="match status" value="1"/>
</dbReference>
<evidence type="ECO:0000256" key="2">
    <source>
        <dbReference type="ARBA" id="ARBA00022448"/>
    </source>
</evidence>
<feature type="transmembrane region" description="Helical" evidence="7">
    <location>
        <begin position="58"/>
        <end position="80"/>
    </location>
</feature>
<dbReference type="AlphaFoldDB" id="A0A1H2PUK6"/>
<organism evidence="8 9">
    <name type="scientific">Chitinasiproducens palmae</name>
    <dbReference type="NCBI Taxonomy" id="1770053"/>
    <lineage>
        <taxon>Bacteria</taxon>
        <taxon>Pseudomonadati</taxon>
        <taxon>Pseudomonadota</taxon>
        <taxon>Betaproteobacteria</taxon>
        <taxon>Burkholderiales</taxon>
        <taxon>Burkholderiaceae</taxon>
        <taxon>Chitinasiproducens</taxon>
    </lineage>
</organism>
<evidence type="ECO:0000256" key="6">
    <source>
        <dbReference type="ARBA" id="ARBA00023136"/>
    </source>
</evidence>
<reference evidence="9" key="1">
    <citation type="submission" date="2016-09" db="EMBL/GenBank/DDBJ databases">
        <authorList>
            <person name="Varghese N."/>
            <person name="Submissions S."/>
        </authorList>
    </citation>
    <scope>NUCLEOTIDE SEQUENCE [LARGE SCALE GENOMIC DNA]</scope>
    <source>
        <strain evidence="9">JS23</strain>
    </source>
</reference>
<evidence type="ECO:0000313" key="8">
    <source>
        <dbReference type="EMBL" id="SDV50506.1"/>
    </source>
</evidence>
<keyword evidence="9" id="KW-1185">Reference proteome</keyword>
<dbReference type="EMBL" id="FNLO01000012">
    <property type="protein sequence ID" value="SDV50506.1"/>
    <property type="molecule type" value="Genomic_DNA"/>
</dbReference>
<evidence type="ECO:0000256" key="7">
    <source>
        <dbReference type="SAM" id="Phobius"/>
    </source>
</evidence>
<feature type="transmembrane region" description="Helical" evidence="7">
    <location>
        <begin position="160"/>
        <end position="180"/>
    </location>
</feature>
<dbReference type="GO" id="GO:0005886">
    <property type="term" value="C:plasma membrane"/>
    <property type="evidence" value="ECO:0007669"/>
    <property type="project" value="TreeGrafter"/>
</dbReference>
<evidence type="ECO:0000256" key="4">
    <source>
        <dbReference type="ARBA" id="ARBA00022847"/>
    </source>
</evidence>
<protein>
    <submittedName>
        <fullName evidence="8">Manganese transport protein</fullName>
    </submittedName>
</protein>
<keyword evidence="5 7" id="KW-1133">Transmembrane helix</keyword>
<dbReference type="PRINTS" id="PR00447">
    <property type="entry name" value="NATRESASSCMP"/>
</dbReference>
<keyword evidence="2" id="KW-0813">Transport</keyword>
<feature type="transmembrane region" description="Helical" evidence="7">
    <location>
        <begin position="125"/>
        <end position="148"/>
    </location>
</feature>
<feature type="transmembrane region" description="Helical" evidence="7">
    <location>
        <begin position="200"/>
        <end position="222"/>
    </location>
</feature>
<dbReference type="NCBIfam" id="NF037982">
    <property type="entry name" value="Nramp_1"/>
    <property type="match status" value="1"/>
</dbReference>
<evidence type="ECO:0000256" key="5">
    <source>
        <dbReference type="ARBA" id="ARBA00022989"/>
    </source>
</evidence>
<dbReference type="Proteomes" id="UP000243719">
    <property type="component" value="Unassembled WGS sequence"/>
</dbReference>
<dbReference type="InterPro" id="IPR001046">
    <property type="entry name" value="NRAMP_fam"/>
</dbReference>
<keyword evidence="3 7" id="KW-0812">Transmembrane</keyword>
<keyword evidence="6 7" id="KW-0472">Membrane</keyword>
<feature type="transmembrane region" description="Helical" evidence="7">
    <location>
        <begin position="250"/>
        <end position="272"/>
    </location>
</feature>
<sequence length="428" mass="44912">MNVLQGTVEAVQRPQARPPTRRWFSFLGAGAMVAVGYMDPGNWATDLAAGAQFGYNLLFVVLVASVAGMLLQWIASRVGLVTRRDLAELCREYCGPKVATALWLAAEVAIVACDVAEVVGSAVALQLLLGISLTSGVLLSAIGTIALLSLRSLGARAVEIAITFLIVFVAASLAAQLAAAHPDWHAVAAGVRPSPELLRHAGMVWLAAGILGATVMPHNLYLHSALVKRHAPDGMPSQIRLALRSVNIDTIGALVFAFLINAGLLVVAAAVFHEAGQTQLDDLAEAHRLLTPLVGAGWAGPLFAAALLACGLNSTVTGTLAGQVVMEGFTRLRIRPWQRALLTRALALAPALAAVAWFGDGSSNRLLVSSQVVLSLQLPLAIVPMMIFATRPSLMGPWRVRGLPLVAAWAFTGGLVILNGALLWQTLA</sequence>
<proteinExistence type="predicted"/>
<dbReference type="OrthoDB" id="9787548at2"/>